<dbReference type="InterPro" id="IPR007214">
    <property type="entry name" value="YbaK/aa-tRNA-synth-assoc-dom"/>
</dbReference>
<dbReference type="OrthoDB" id="9798587at2"/>
<dbReference type="InterPro" id="IPR040285">
    <property type="entry name" value="ProX/PRXD1"/>
</dbReference>
<dbReference type="InterPro" id="IPR036754">
    <property type="entry name" value="YbaK/aa-tRNA-synt-asso_dom_sf"/>
</dbReference>
<evidence type="ECO:0000313" key="4">
    <source>
        <dbReference type="Proteomes" id="UP000005561"/>
    </source>
</evidence>
<dbReference type="CDD" id="cd04335">
    <property type="entry name" value="PrdX_deacylase"/>
    <property type="match status" value="1"/>
</dbReference>
<reference evidence="3" key="1">
    <citation type="submission" date="2009-07" db="EMBL/GenBank/DDBJ databases">
        <authorList>
            <person name="Weinstock G."/>
            <person name="Sodergren E."/>
            <person name="Clifton S."/>
            <person name="Fulton L."/>
            <person name="Fulton B."/>
            <person name="Courtney L."/>
            <person name="Fronick C."/>
            <person name="Harrison M."/>
            <person name="Strong C."/>
            <person name="Farmer C."/>
            <person name="Delahaunty K."/>
            <person name="Markovic C."/>
            <person name="Hall O."/>
            <person name="Minx P."/>
            <person name="Tomlinson C."/>
            <person name="Mitreva M."/>
            <person name="Nelson J."/>
            <person name="Hou S."/>
            <person name="Wollam A."/>
            <person name="Pepin K.H."/>
            <person name="Johnson M."/>
            <person name="Bhonagiri V."/>
            <person name="Nash W.E."/>
            <person name="Warren W."/>
            <person name="Chinwalla A."/>
            <person name="Mardis E.R."/>
            <person name="Wilson R.K."/>
        </authorList>
    </citation>
    <scope>NUCLEOTIDE SEQUENCE [LARGE SCALE GENOMIC DNA]</scope>
    <source>
        <strain evidence="3">DSM 14469</strain>
    </source>
</reference>
<dbReference type="PANTHER" id="PTHR31423:SF3">
    <property type="entry name" value="PROLYL-TRNA SYNTHETASE ASSOCIATED DOMAIN-CONTAINING PROTEIN 1-RELATED"/>
    <property type="match status" value="1"/>
</dbReference>
<dbReference type="Proteomes" id="UP000005561">
    <property type="component" value="Unassembled WGS sequence"/>
</dbReference>
<gene>
    <name evidence="3" type="ORF">BRYFOR_08189</name>
</gene>
<feature type="domain" description="YbaK/aminoacyl-tRNA synthetase-associated" evidence="2">
    <location>
        <begin position="37"/>
        <end position="160"/>
    </location>
</feature>
<dbReference type="AlphaFoldDB" id="C6LHS5"/>
<name>C6LHS5_9FIRM</name>
<dbReference type="Pfam" id="PF04073">
    <property type="entry name" value="tRNA_edit"/>
    <property type="match status" value="1"/>
</dbReference>
<dbReference type="RefSeq" id="WP_006862973.1">
    <property type="nucleotide sequence ID" value="NZ_ACCL02000015.1"/>
</dbReference>
<protein>
    <recommendedName>
        <fullName evidence="2">YbaK/aminoacyl-tRNA synthetase-associated domain-containing protein</fullName>
    </recommendedName>
</protein>
<dbReference type="STRING" id="168384.SAMN05660368_02533"/>
<comment type="caution">
    <text evidence="3">The sequence shown here is derived from an EMBL/GenBank/DDBJ whole genome shotgun (WGS) entry which is preliminary data.</text>
</comment>
<dbReference type="eggNOG" id="COG3760">
    <property type="taxonomic scope" value="Bacteria"/>
</dbReference>
<dbReference type="GO" id="GO:0002161">
    <property type="term" value="F:aminoacyl-tRNA deacylase activity"/>
    <property type="evidence" value="ECO:0007669"/>
    <property type="project" value="InterPro"/>
</dbReference>
<proteinExistence type="inferred from homology"/>
<evidence type="ECO:0000259" key="2">
    <source>
        <dbReference type="Pfam" id="PF04073"/>
    </source>
</evidence>
<dbReference type="SUPFAM" id="SSF55826">
    <property type="entry name" value="YbaK/ProRS associated domain"/>
    <property type="match status" value="1"/>
</dbReference>
<comment type="similarity">
    <text evidence="1">Belongs to the PRORSD1 family.</text>
</comment>
<organism evidence="3 4">
    <name type="scientific">Marvinbryantia formatexigens DSM 14469</name>
    <dbReference type="NCBI Taxonomy" id="478749"/>
    <lineage>
        <taxon>Bacteria</taxon>
        <taxon>Bacillati</taxon>
        <taxon>Bacillota</taxon>
        <taxon>Clostridia</taxon>
        <taxon>Lachnospirales</taxon>
        <taxon>Lachnospiraceae</taxon>
        <taxon>Marvinbryantia</taxon>
    </lineage>
</organism>
<dbReference type="Gene3D" id="3.90.960.10">
    <property type="entry name" value="YbaK/aminoacyl-tRNA synthetase-associated domain"/>
    <property type="match status" value="1"/>
</dbReference>
<dbReference type="EMBL" id="ACCL02000015">
    <property type="protein sequence ID" value="EET59815.1"/>
    <property type="molecule type" value="Genomic_DNA"/>
</dbReference>
<sequence length="179" mass="20478">MEGIIYTKAPSDGRLPKEMAVYRLLDELGISYERVDHPPAMSIDDCHNVDEILGIQICKNLFLCNRQQTDFYLLMMPGKKPFKTKELSRQIGTARLSFADERHMEELLNITPGSVSIMGLMNDTQNRVRLLIDEDVFHDEYVGFHPCINTSSIKAKAADIWKKFLPAVHHDYTVVHLEG</sequence>
<keyword evidence="4" id="KW-1185">Reference proteome</keyword>
<evidence type="ECO:0000313" key="3">
    <source>
        <dbReference type="EMBL" id="EET59815.1"/>
    </source>
</evidence>
<accession>C6LHS5</accession>
<evidence type="ECO:0000256" key="1">
    <source>
        <dbReference type="ARBA" id="ARBA00010201"/>
    </source>
</evidence>
<dbReference type="PANTHER" id="PTHR31423">
    <property type="entry name" value="YBAK DOMAIN-CONTAINING PROTEIN"/>
    <property type="match status" value="1"/>
</dbReference>